<name>A0A7J9URJ6_9MICO</name>
<proteinExistence type="predicted"/>
<dbReference type="EMBL" id="WHPD01000121">
    <property type="protein sequence ID" value="MPV87142.1"/>
    <property type="molecule type" value="Genomic_DNA"/>
</dbReference>
<dbReference type="AlphaFoldDB" id="A0A7J9URJ6"/>
<keyword evidence="2" id="KW-1185">Reference proteome</keyword>
<protein>
    <recommendedName>
        <fullName evidence="3">Antibiotic biosynthesis monooxygenase</fullName>
    </recommendedName>
</protein>
<reference evidence="1 2" key="1">
    <citation type="submission" date="2019-10" db="EMBL/GenBank/DDBJ databases">
        <title>Georgenia wutianyii sp. nov. and Georgenia yuyongxinii sp. nov. isolated from plateau pika (Ochotona curzoniae) in the Qinghai-Tibet plateau of China.</title>
        <authorList>
            <person name="Tian Z."/>
        </authorList>
    </citation>
    <scope>NUCLEOTIDE SEQUENCE [LARGE SCALE GENOMIC DNA]</scope>
    <source>
        <strain evidence="1 2">JCM 15130</strain>
    </source>
</reference>
<comment type="caution">
    <text evidence="1">The sequence shown here is derived from an EMBL/GenBank/DDBJ whole genome shotgun (WGS) entry which is preliminary data.</text>
</comment>
<dbReference type="Proteomes" id="UP000429644">
    <property type="component" value="Unassembled WGS sequence"/>
</dbReference>
<accession>A0A7J9URJ6</accession>
<evidence type="ECO:0008006" key="3">
    <source>
        <dbReference type="Google" id="ProtNLM"/>
    </source>
</evidence>
<evidence type="ECO:0000313" key="2">
    <source>
        <dbReference type="Proteomes" id="UP000429644"/>
    </source>
</evidence>
<sequence length="79" mass="8990">MHRYDKTLPTATATAPVRPDVHVCARTDSGIVIVDVWASREDLVRAVVQNEDFRTRWTEAGWPDEAVEVYEIHNSGWPV</sequence>
<organism evidence="1 2">
    <name type="scientific">Georgenia ruanii</name>
    <dbReference type="NCBI Taxonomy" id="348442"/>
    <lineage>
        <taxon>Bacteria</taxon>
        <taxon>Bacillati</taxon>
        <taxon>Actinomycetota</taxon>
        <taxon>Actinomycetes</taxon>
        <taxon>Micrococcales</taxon>
        <taxon>Bogoriellaceae</taxon>
        <taxon>Georgenia</taxon>
    </lineage>
</organism>
<gene>
    <name evidence="1" type="ORF">GB882_00560</name>
</gene>
<evidence type="ECO:0000313" key="1">
    <source>
        <dbReference type="EMBL" id="MPV87142.1"/>
    </source>
</evidence>